<dbReference type="Gene3D" id="1.10.3720.10">
    <property type="entry name" value="MetI-like"/>
    <property type="match status" value="1"/>
</dbReference>
<evidence type="ECO:0000256" key="3">
    <source>
        <dbReference type="ARBA" id="ARBA00010072"/>
    </source>
</evidence>
<dbReference type="InterPro" id="IPR043429">
    <property type="entry name" value="ArtM/GltK/GlnP/TcyL/YhdX-like"/>
</dbReference>
<dbReference type="InterPro" id="IPR010065">
    <property type="entry name" value="AA_ABC_transptr_permease_3TM"/>
</dbReference>
<dbReference type="OrthoDB" id="9771188at2"/>
<dbReference type="PANTHER" id="PTHR30614">
    <property type="entry name" value="MEMBRANE COMPONENT OF AMINO ACID ABC TRANSPORTER"/>
    <property type="match status" value="1"/>
</dbReference>
<dbReference type="EMBL" id="RJVQ01000006">
    <property type="protein sequence ID" value="RQW62337.1"/>
    <property type="molecule type" value="Genomic_DNA"/>
</dbReference>
<feature type="transmembrane region" description="Helical" evidence="10">
    <location>
        <begin position="53"/>
        <end position="76"/>
    </location>
</feature>
<accession>A0A3N9TDP6</accession>
<dbReference type="GO" id="GO:0043190">
    <property type="term" value="C:ATP-binding cassette (ABC) transporter complex"/>
    <property type="evidence" value="ECO:0007669"/>
    <property type="project" value="InterPro"/>
</dbReference>
<dbReference type="Proteomes" id="UP000281112">
    <property type="component" value="Unassembled WGS sequence"/>
</dbReference>
<dbReference type="RefSeq" id="WP_124937875.1">
    <property type="nucleotide sequence ID" value="NZ_RJVQ01000006.1"/>
</dbReference>
<dbReference type="PANTHER" id="PTHR30614:SF20">
    <property type="entry name" value="GLUTAMINE TRANSPORT SYSTEM PERMEASE PROTEIN GLNP"/>
    <property type="match status" value="1"/>
</dbReference>
<evidence type="ECO:0000259" key="11">
    <source>
        <dbReference type="PROSITE" id="PS50928"/>
    </source>
</evidence>
<keyword evidence="13" id="KW-1185">Reference proteome</keyword>
<feature type="domain" description="ABC transmembrane type-1" evidence="11">
    <location>
        <begin position="17"/>
        <end position="202"/>
    </location>
</feature>
<evidence type="ECO:0000256" key="6">
    <source>
        <dbReference type="ARBA" id="ARBA00022692"/>
    </source>
</evidence>
<keyword evidence="7" id="KW-0029">Amino-acid transport</keyword>
<reference evidence="12 13" key="1">
    <citation type="submission" date="2018-11" db="EMBL/GenBank/DDBJ databases">
        <title>Vibrio LJC006 sp. nov., isolated from seawater during the bloom of the enteromorpha.</title>
        <authorList>
            <person name="Liang J."/>
        </authorList>
    </citation>
    <scope>NUCLEOTIDE SEQUENCE [LARGE SCALE GENOMIC DNA]</scope>
    <source>
        <strain evidence="12 13">LJC006</strain>
    </source>
</reference>
<keyword evidence="8 10" id="KW-1133">Transmembrane helix</keyword>
<comment type="caution">
    <text evidence="12">The sequence shown here is derived from an EMBL/GenBank/DDBJ whole genome shotgun (WGS) entry which is preliminary data.</text>
</comment>
<keyword evidence="5" id="KW-1003">Cell membrane</keyword>
<evidence type="ECO:0000256" key="9">
    <source>
        <dbReference type="ARBA" id="ARBA00023136"/>
    </source>
</evidence>
<dbReference type="CDD" id="cd06261">
    <property type="entry name" value="TM_PBP2"/>
    <property type="match status" value="1"/>
</dbReference>
<sequence length="218" mass="24485">MDFHLYLEYGPLLLKGIGYTLYVCLGALVIGLIGGLVFSLIYQIDNVLVKIIYRVYITIFRGTPLLVQLFLVFYGGPFIGINASAMEVGIWGLGLYGCAYFAEIYRAGFESIPKGHIEAAFDLGFSPAQVFWHIRLPQMFGLIMPPMLNQTMLLVKESAVLSVITVPEMTTSAVKMSTETFSVIEPYLFLAVCYWIITFLISKASMAFERYSTRYLTN</sequence>
<evidence type="ECO:0000313" key="12">
    <source>
        <dbReference type="EMBL" id="RQW62337.1"/>
    </source>
</evidence>
<dbReference type="PROSITE" id="PS50928">
    <property type="entry name" value="ABC_TM1"/>
    <property type="match status" value="1"/>
</dbReference>
<dbReference type="InterPro" id="IPR035906">
    <property type="entry name" value="MetI-like_sf"/>
</dbReference>
<dbReference type="GO" id="GO:0022857">
    <property type="term" value="F:transmembrane transporter activity"/>
    <property type="evidence" value="ECO:0007669"/>
    <property type="project" value="InterPro"/>
</dbReference>
<comment type="function">
    <text evidence="1">Part of the binding-protein-dependent transport system for glutamine; probably responsible for the translocation of the substrate across the membrane.</text>
</comment>
<dbReference type="GO" id="GO:0006865">
    <property type="term" value="P:amino acid transport"/>
    <property type="evidence" value="ECO:0007669"/>
    <property type="project" value="UniProtKB-KW"/>
</dbReference>
<dbReference type="SUPFAM" id="SSF161098">
    <property type="entry name" value="MetI-like"/>
    <property type="match status" value="1"/>
</dbReference>
<evidence type="ECO:0000256" key="1">
    <source>
        <dbReference type="ARBA" id="ARBA00003159"/>
    </source>
</evidence>
<organism evidence="12 13">
    <name type="scientific">Vibrio viridaestus</name>
    <dbReference type="NCBI Taxonomy" id="2487322"/>
    <lineage>
        <taxon>Bacteria</taxon>
        <taxon>Pseudomonadati</taxon>
        <taxon>Pseudomonadota</taxon>
        <taxon>Gammaproteobacteria</taxon>
        <taxon>Vibrionales</taxon>
        <taxon>Vibrionaceae</taxon>
        <taxon>Vibrio</taxon>
    </lineage>
</organism>
<evidence type="ECO:0000256" key="8">
    <source>
        <dbReference type="ARBA" id="ARBA00022989"/>
    </source>
</evidence>
<evidence type="ECO:0000256" key="10">
    <source>
        <dbReference type="RuleBase" id="RU363032"/>
    </source>
</evidence>
<dbReference type="InterPro" id="IPR000515">
    <property type="entry name" value="MetI-like"/>
</dbReference>
<feature type="transmembrane region" description="Helical" evidence="10">
    <location>
        <begin position="88"/>
        <end position="105"/>
    </location>
</feature>
<dbReference type="AlphaFoldDB" id="A0A3N9TDP6"/>
<proteinExistence type="inferred from homology"/>
<evidence type="ECO:0000256" key="4">
    <source>
        <dbReference type="ARBA" id="ARBA00022448"/>
    </source>
</evidence>
<gene>
    <name evidence="12" type="ORF">EES38_14245</name>
</gene>
<keyword evidence="6 10" id="KW-0812">Transmembrane</keyword>
<feature type="transmembrane region" description="Helical" evidence="10">
    <location>
        <begin position="187"/>
        <end position="208"/>
    </location>
</feature>
<evidence type="ECO:0000256" key="2">
    <source>
        <dbReference type="ARBA" id="ARBA00004429"/>
    </source>
</evidence>
<keyword evidence="4 10" id="KW-0813">Transport</keyword>
<evidence type="ECO:0000256" key="5">
    <source>
        <dbReference type="ARBA" id="ARBA00022475"/>
    </source>
</evidence>
<evidence type="ECO:0000256" key="7">
    <source>
        <dbReference type="ARBA" id="ARBA00022970"/>
    </source>
</evidence>
<keyword evidence="9 10" id="KW-0472">Membrane</keyword>
<dbReference type="NCBIfam" id="TIGR01726">
    <property type="entry name" value="HEQRo_perm_3TM"/>
    <property type="match status" value="1"/>
</dbReference>
<dbReference type="Pfam" id="PF00528">
    <property type="entry name" value="BPD_transp_1"/>
    <property type="match status" value="1"/>
</dbReference>
<evidence type="ECO:0000313" key="13">
    <source>
        <dbReference type="Proteomes" id="UP000281112"/>
    </source>
</evidence>
<protein>
    <submittedName>
        <fullName evidence="12">Amino acid ABC transporter permease</fullName>
    </submittedName>
</protein>
<name>A0A3N9TDP6_9VIBR</name>
<comment type="subcellular location">
    <subcellularLocation>
        <location evidence="2">Cell inner membrane</location>
        <topology evidence="2">Multi-pass membrane protein</topology>
    </subcellularLocation>
    <subcellularLocation>
        <location evidence="10">Cell membrane</location>
        <topology evidence="10">Multi-pass membrane protein</topology>
    </subcellularLocation>
</comment>
<feature type="transmembrane region" description="Helical" evidence="10">
    <location>
        <begin position="20"/>
        <end position="41"/>
    </location>
</feature>
<comment type="similarity">
    <text evidence="3">Belongs to the binding-protein-dependent transport system permease family. HisMQ subfamily.</text>
</comment>